<dbReference type="CDD" id="cd02208">
    <property type="entry name" value="cupin_RmlC-like"/>
    <property type="match status" value="1"/>
</dbReference>
<gene>
    <name evidence="1" type="ORF">ACFQ5N_14235</name>
</gene>
<comment type="caution">
    <text evidence="1">The sequence shown here is derived from an EMBL/GenBank/DDBJ whole genome shotgun (WGS) entry which is preliminary data.</text>
</comment>
<dbReference type="SUPFAM" id="SSF51182">
    <property type="entry name" value="RmlC-like cupins"/>
    <property type="match status" value="1"/>
</dbReference>
<dbReference type="EMBL" id="JBHTMV010000013">
    <property type="protein sequence ID" value="MFD1294999.1"/>
    <property type="molecule type" value="Genomic_DNA"/>
</dbReference>
<dbReference type="InterPro" id="IPR011051">
    <property type="entry name" value="RmlC_Cupin_sf"/>
</dbReference>
<evidence type="ECO:0000313" key="1">
    <source>
        <dbReference type="EMBL" id="MFD1294999.1"/>
    </source>
</evidence>
<organism evidence="1 2">
    <name type="scientific">Lutibacter holmesii</name>
    <dbReference type="NCBI Taxonomy" id="1137985"/>
    <lineage>
        <taxon>Bacteria</taxon>
        <taxon>Pseudomonadati</taxon>
        <taxon>Bacteroidota</taxon>
        <taxon>Flavobacteriia</taxon>
        <taxon>Flavobacteriales</taxon>
        <taxon>Flavobacteriaceae</taxon>
        <taxon>Lutibacter</taxon>
    </lineage>
</organism>
<proteinExistence type="predicted"/>
<evidence type="ECO:0000313" key="2">
    <source>
        <dbReference type="Proteomes" id="UP001597241"/>
    </source>
</evidence>
<name>A0ABW3WRV7_9FLAO</name>
<keyword evidence="2" id="KW-1185">Reference proteome</keyword>
<dbReference type="Proteomes" id="UP001597241">
    <property type="component" value="Unassembled WGS sequence"/>
</dbReference>
<reference evidence="2" key="1">
    <citation type="journal article" date="2019" name="Int. J. Syst. Evol. Microbiol.">
        <title>The Global Catalogue of Microorganisms (GCM) 10K type strain sequencing project: providing services to taxonomists for standard genome sequencing and annotation.</title>
        <authorList>
            <consortium name="The Broad Institute Genomics Platform"/>
            <consortium name="The Broad Institute Genome Sequencing Center for Infectious Disease"/>
            <person name="Wu L."/>
            <person name="Ma J."/>
        </authorList>
    </citation>
    <scope>NUCLEOTIDE SEQUENCE [LARGE SCALE GENOMIC DNA]</scope>
    <source>
        <strain evidence="2">CCUG 62221</strain>
    </source>
</reference>
<protein>
    <submittedName>
        <fullName evidence="1">Cupin domain-containing protein</fullName>
    </submittedName>
</protein>
<dbReference type="RefSeq" id="WP_386810454.1">
    <property type="nucleotide sequence ID" value="NZ_JBHTMV010000013.1"/>
</dbReference>
<sequence>MKNYITTVLFVFLSFVALHSQEIPYQDLETKSLESTPYSKSILENAIKGISVDHIAISSDNVITDTSKEGFKTIYLFVKGKGTVTAKNTAYEIVPETILVPNAIQQVTITTAKNDTLHYLKIESKLTAQDLLDLKEFPAKNTQNVYYAKFTDCQSYTEPIKSPNTVSRTIFPNKYIPRIAMGTVQTKGPDAVGAHEHPMLEQLFLGLSKNNAVVYADDAKVNFSEFSVLHIPLGSSHSVSVEEDEILYYVWMDFFLDKKGEEWLKTHNTSDEKE</sequence>
<accession>A0ABW3WRV7</accession>